<dbReference type="Proteomes" id="UP001241603">
    <property type="component" value="Unassembled WGS sequence"/>
</dbReference>
<name>A0ABU0HDA5_9HYPH</name>
<protein>
    <recommendedName>
        <fullName evidence="1">DUF1214 domain-containing protein</fullName>
    </recommendedName>
</protein>
<dbReference type="RefSeq" id="WP_266351129.1">
    <property type="nucleotide sequence ID" value="NZ_JAPKNG010000007.1"/>
</dbReference>
<dbReference type="Gene3D" id="2.60.120.600">
    <property type="entry name" value="Domain of unknown function DUF1214, C-terminal domain"/>
    <property type="match status" value="1"/>
</dbReference>
<dbReference type="Pfam" id="PF06742">
    <property type="entry name" value="DUF1214"/>
    <property type="match status" value="1"/>
</dbReference>
<accession>A0ABU0HDA5</accession>
<evidence type="ECO:0000313" key="3">
    <source>
        <dbReference type="Proteomes" id="UP001241603"/>
    </source>
</evidence>
<feature type="domain" description="DUF1214" evidence="1">
    <location>
        <begin position="71"/>
        <end position="169"/>
    </location>
</feature>
<dbReference type="InterPro" id="IPR012038">
    <property type="entry name" value="UCP009471"/>
</dbReference>
<sequence>MRLLIDLAIAILIAAVVGFGSAVIVLDRDRLFGAVTRGEWTAWPDSGSANADPYTEAMLARSGEVPLGSGEGLAFTAEADRNGARLSGRCSYRIVGQTPAARLWTLTAYDGDGHLMENPANRTGFHSREILRREDGSFVIQVSPHVEPGNWLPVETDRALRLVLRIYDTPLTSGGVGDAILPSIERVSCS</sequence>
<comment type="caution">
    <text evidence="2">The sequence shown here is derived from an EMBL/GenBank/DDBJ whole genome shotgun (WGS) entry which is preliminary data.</text>
</comment>
<dbReference type="PANTHER" id="PTHR36509">
    <property type="entry name" value="BLL3101 PROTEIN"/>
    <property type="match status" value="1"/>
</dbReference>
<reference evidence="2 3" key="1">
    <citation type="submission" date="2023-07" db="EMBL/GenBank/DDBJ databases">
        <title>Genomic Encyclopedia of Type Strains, Phase IV (KMG-IV): sequencing the most valuable type-strain genomes for metagenomic binning, comparative biology and taxonomic classification.</title>
        <authorList>
            <person name="Goeker M."/>
        </authorList>
    </citation>
    <scope>NUCLEOTIDE SEQUENCE [LARGE SCALE GENOMIC DNA]</scope>
    <source>
        <strain evidence="2 3">B6-8</strain>
    </source>
</reference>
<dbReference type="PANTHER" id="PTHR36509:SF2">
    <property type="entry name" value="BLL3101 PROTEIN"/>
    <property type="match status" value="1"/>
</dbReference>
<dbReference type="InterPro" id="IPR010621">
    <property type="entry name" value="DUF1214"/>
</dbReference>
<organism evidence="2 3">
    <name type="scientific">Kaistia dalseonensis</name>
    <dbReference type="NCBI Taxonomy" id="410840"/>
    <lineage>
        <taxon>Bacteria</taxon>
        <taxon>Pseudomonadati</taxon>
        <taxon>Pseudomonadota</taxon>
        <taxon>Alphaproteobacteria</taxon>
        <taxon>Hyphomicrobiales</taxon>
        <taxon>Kaistiaceae</taxon>
        <taxon>Kaistia</taxon>
    </lineage>
</organism>
<evidence type="ECO:0000259" key="1">
    <source>
        <dbReference type="Pfam" id="PF06742"/>
    </source>
</evidence>
<dbReference type="PIRSF" id="PIRSF009471">
    <property type="entry name" value="UCP009471"/>
    <property type="match status" value="1"/>
</dbReference>
<dbReference type="SUPFAM" id="SSF160935">
    <property type="entry name" value="VPA0735-like"/>
    <property type="match status" value="1"/>
</dbReference>
<gene>
    <name evidence="2" type="ORF">QO014_004678</name>
</gene>
<proteinExistence type="predicted"/>
<keyword evidence="3" id="KW-1185">Reference proteome</keyword>
<evidence type="ECO:0000313" key="2">
    <source>
        <dbReference type="EMBL" id="MDQ0440265.1"/>
    </source>
</evidence>
<dbReference type="EMBL" id="JAUSVO010000007">
    <property type="protein sequence ID" value="MDQ0440265.1"/>
    <property type="molecule type" value="Genomic_DNA"/>
</dbReference>
<dbReference type="InterPro" id="IPR037049">
    <property type="entry name" value="DUF1214_C_sf"/>
</dbReference>